<proteinExistence type="predicted"/>
<organism evidence="1 2">
    <name type="scientific">Nicotiana tabacum</name>
    <name type="common">Common tobacco</name>
    <dbReference type="NCBI Taxonomy" id="4097"/>
    <lineage>
        <taxon>Eukaryota</taxon>
        <taxon>Viridiplantae</taxon>
        <taxon>Streptophyta</taxon>
        <taxon>Embryophyta</taxon>
        <taxon>Tracheophyta</taxon>
        <taxon>Spermatophyta</taxon>
        <taxon>Magnoliopsida</taxon>
        <taxon>eudicotyledons</taxon>
        <taxon>Gunneridae</taxon>
        <taxon>Pentapetalae</taxon>
        <taxon>asterids</taxon>
        <taxon>lamiids</taxon>
        <taxon>Solanales</taxon>
        <taxon>Solanaceae</taxon>
        <taxon>Nicotianoideae</taxon>
        <taxon>Nicotianeae</taxon>
        <taxon>Nicotiana</taxon>
    </lineage>
</organism>
<protein>
    <submittedName>
        <fullName evidence="2">Uncharacterized protein LOC142165505</fullName>
    </submittedName>
</protein>
<reference evidence="2" key="2">
    <citation type="submission" date="2025-08" db="UniProtKB">
        <authorList>
            <consortium name="RefSeq"/>
        </authorList>
    </citation>
    <scope>IDENTIFICATION</scope>
    <source>
        <tissue evidence="2">Leaf</tissue>
    </source>
</reference>
<sequence length="229" mass="26046">MAFNPNRGHSGLDATTRKVLTYFYWKSIRKDIVTFILNCTTCQRNKYDTSASPGLLQPLPIPPLPWTDITMDFIEGLPRSKDWSSLLPLAEWWYNSTPHSSVKTSPFELLYGYPPLLHLPFLPGDTDFSSVEDILLSTLAGSPYHKLISRYFGPYPIVEKIGVVSYKLLLPPEVLIHPTFHISHHKIFHSLPLEIIHPHVFDLSSHLCPVPEAILARRLIKRGNKVVAQ</sequence>
<gene>
    <name evidence="2" type="primary">LOC142165505</name>
</gene>
<evidence type="ECO:0000313" key="1">
    <source>
        <dbReference type="Proteomes" id="UP000790787"/>
    </source>
</evidence>
<evidence type="ECO:0000313" key="2">
    <source>
        <dbReference type="RefSeq" id="XP_075080144.1"/>
    </source>
</evidence>
<reference evidence="1" key="1">
    <citation type="journal article" date="2014" name="Nat. Commun.">
        <title>The tobacco genome sequence and its comparison with those of tomato and potato.</title>
        <authorList>
            <person name="Sierro N."/>
            <person name="Battey J.N."/>
            <person name="Ouadi S."/>
            <person name="Bakaher N."/>
            <person name="Bovet L."/>
            <person name="Willig A."/>
            <person name="Goepfert S."/>
            <person name="Peitsch M.C."/>
            <person name="Ivanov N.V."/>
        </authorList>
    </citation>
    <scope>NUCLEOTIDE SEQUENCE [LARGE SCALE GENOMIC DNA]</scope>
</reference>
<dbReference type="Proteomes" id="UP000790787">
    <property type="component" value="Chromosome 10"/>
</dbReference>
<keyword evidence="1" id="KW-1185">Reference proteome</keyword>
<dbReference type="RefSeq" id="XP_075080144.1">
    <property type="nucleotide sequence ID" value="XM_075224043.1"/>
</dbReference>
<accession>A0AC58S589</accession>
<name>A0AC58S589_TOBAC</name>